<keyword evidence="2" id="KW-1185">Reference proteome</keyword>
<protein>
    <submittedName>
        <fullName evidence="1">Uncharacterized protein</fullName>
    </submittedName>
</protein>
<dbReference type="Proteomes" id="UP001432216">
    <property type="component" value="Chromosome 5"/>
</dbReference>
<proteinExistence type="predicted"/>
<gene>
    <name evidence="1" type="ORF">IAS62_003566</name>
</gene>
<sequence>MTSPDTSMIAVHGSALGSPFSLGIGGRKHGRRLFPDCGSAVITQRKEVDITDTASITPTDIVPDHRYRFRRRAHSKHTCYDHGTQCRIWDDLTLDDLETYVFWQNYVARKVKTLNHLLPKTAPIPGFAAALSTLHSFGHPIRIVTSHPESDRKNVTEWLEQQVITIGHGLEDVIAAAWFTGTYSSAYPEIGKKGDTESAIEREDVLNDRLKDIWRQGVGKGKGGLGKLKVLRRIDAILFIGHHYGNLEPIVQAEADPLPLIWHLWPESGLAFPFEEIMTGKDHKRHRTETWDDVIRWVKEWDREAVDSICYDT</sequence>
<evidence type="ECO:0000313" key="1">
    <source>
        <dbReference type="EMBL" id="WVO22236.1"/>
    </source>
</evidence>
<dbReference type="GeneID" id="89990338"/>
<dbReference type="PANTHER" id="PTHR35134:SF2">
    <property type="entry name" value="NUCLEOTIDASE YQFW-RELATED"/>
    <property type="match status" value="1"/>
</dbReference>
<dbReference type="InterPro" id="IPR052419">
    <property type="entry name" value="5_3-deoxyribonucleotidase-like"/>
</dbReference>
<dbReference type="InterPro" id="IPR036412">
    <property type="entry name" value="HAD-like_sf"/>
</dbReference>
<evidence type="ECO:0000313" key="2">
    <source>
        <dbReference type="Proteomes" id="UP001432216"/>
    </source>
</evidence>
<dbReference type="SUPFAM" id="SSF56784">
    <property type="entry name" value="HAD-like"/>
    <property type="match status" value="1"/>
</dbReference>
<dbReference type="PANTHER" id="PTHR35134">
    <property type="entry name" value="NUCLEOTIDASE YQFW-RELATED"/>
    <property type="match status" value="1"/>
</dbReference>
<organism evidence="1 2">
    <name type="scientific">Cryptococcus decagattii</name>
    <dbReference type="NCBI Taxonomy" id="1859122"/>
    <lineage>
        <taxon>Eukaryota</taxon>
        <taxon>Fungi</taxon>
        <taxon>Dikarya</taxon>
        <taxon>Basidiomycota</taxon>
        <taxon>Agaricomycotina</taxon>
        <taxon>Tremellomycetes</taxon>
        <taxon>Tremellales</taxon>
        <taxon>Cryptococcaceae</taxon>
        <taxon>Cryptococcus</taxon>
        <taxon>Cryptococcus gattii species complex</taxon>
    </lineage>
</organism>
<name>A0ABZ2AY10_9TREE</name>
<dbReference type="EMBL" id="CP143810">
    <property type="protein sequence ID" value="WVO22236.1"/>
    <property type="molecule type" value="Genomic_DNA"/>
</dbReference>
<accession>A0ABZ2AY10</accession>
<dbReference type="RefSeq" id="XP_064721475.1">
    <property type="nucleotide sequence ID" value="XM_064865403.1"/>
</dbReference>
<reference evidence="1 2" key="1">
    <citation type="submission" date="2024-01" db="EMBL/GenBank/DDBJ databases">
        <title>Comparative genomics of Cryptococcus and Kwoniella reveals pathogenesis evolution and contrasting modes of karyotype evolution via chromosome fusion or intercentromeric recombination.</title>
        <authorList>
            <person name="Coelho M.A."/>
            <person name="David-Palma M."/>
            <person name="Shea T."/>
            <person name="Bowers K."/>
            <person name="McGinley-Smith S."/>
            <person name="Mohammad A.W."/>
            <person name="Gnirke A."/>
            <person name="Yurkov A.M."/>
            <person name="Nowrousian M."/>
            <person name="Sun S."/>
            <person name="Cuomo C.A."/>
            <person name="Heitman J."/>
        </authorList>
    </citation>
    <scope>NUCLEOTIDE SEQUENCE [LARGE SCALE GENOMIC DNA]</scope>
    <source>
        <strain evidence="1 2">7685027</strain>
    </source>
</reference>